<proteinExistence type="predicted"/>
<protein>
    <submittedName>
        <fullName evidence="2">HD domain-containing protein</fullName>
    </submittedName>
</protein>
<dbReference type="PANTHER" id="PTHR40202:SF1">
    <property type="entry name" value="HD DOMAIN-CONTAINING PROTEIN"/>
    <property type="match status" value="1"/>
</dbReference>
<dbReference type="Gene3D" id="1.10.3210.10">
    <property type="entry name" value="Hypothetical protein af1432"/>
    <property type="match status" value="1"/>
</dbReference>
<comment type="caution">
    <text evidence="2">The sequence shown here is derived from an EMBL/GenBank/DDBJ whole genome shotgun (WGS) entry which is preliminary data.</text>
</comment>
<name>A0ABU9CC49_9BURK</name>
<dbReference type="RefSeq" id="WP_341400167.1">
    <property type="nucleotide sequence ID" value="NZ_JBBUTI010000011.1"/>
</dbReference>
<organism evidence="2 3">
    <name type="scientific">Ideonella margarita</name>
    <dbReference type="NCBI Taxonomy" id="2984191"/>
    <lineage>
        <taxon>Bacteria</taxon>
        <taxon>Pseudomonadati</taxon>
        <taxon>Pseudomonadota</taxon>
        <taxon>Betaproteobacteria</taxon>
        <taxon>Burkholderiales</taxon>
        <taxon>Sphaerotilaceae</taxon>
        <taxon>Ideonella</taxon>
    </lineage>
</organism>
<dbReference type="InterPro" id="IPR052567">
    <property type="entry name" value="OP_Dioxygenase"/>
</dbReference>
<evidence type="ECO:0000259" key="1">
    <source>
        <dbReference type="Pfam" id="PF01966"/>
    </source>
</evidence>
<evidence type="ECO:0000313" key="2">
    <source>
        <dbReference type="EMBL" id="MEK8047865.1"/>
    </source>
</evidence>
<dbReference type="InterPro" id="IPR006674">
    <property type="entry name" value="HD_domain"/>
</dbReference>
<dbReference type="EMBL" id="JBBUTI010000011">
    <property type="protein sequence ID" value="MEK8047865.1"/>
    <property type="molecule type" value="Genomic_DNA"/>
</dbReference>
<reference evidence="2 3" key="1">
    <citation type="submission" date="2024-04" db="EMBL/GenBank/DDBJ databases">
        <title>Novel species of the genus Ideonella isolated from streams.</title>
        <authorList>
            <person name="Lu H."/>
        </authorList>
    </citation>
    <scope>NUCLEOTIDE SEQUENCE [LARGE SCALE GENOMIC DNA]</scope>
    <source>
        <strain evidence="2 3">LYT19W</strain>
    </source>
</reference>
<evidence type="ECO:0000313" key="3">
    <source>
        <dbReference type="Proteomes" id="UP001379945"/>
    </source>
</evidence>
<dbReference type="Pfam" id="PF01966">
    <property type="entry name" value="HD"/>
    <property type="match status" value="1"/>
</dbReference>
<accession>A0ABU9CC49</accession>
<dbReference type="Proteomes" id="UP001379945">
    <property type="component" value="Unassembled WGS sequence"/>
</dbReference>
<dbReference type="PANTHER" id="PTHR40202">
    <property type="match status" value="1"/>
</dbReference>
<dbReference type="SUPFAM" id="SSF109604">
    <property type="entry name" value="HD-domain/PDEase-like"/>
    <property type="match status" value="1"/>
</dbReference>
<gene>
    <name evidence="2" type="ORF">AACH00_16010</name>
</gene>
<sequence>MDDVIARIEQLFELHGQKHYDGARQEPVTALEHALQCAQLAEWADAEPTLVAAALLHDIGHFLEADDHVPDDMDDAHELRALPFLMRAFGPAVAEPVRLHVEAKRYLVSATPGYLATLSPASVHSLSLQGGPMSLAERAVFDAMPFSRHALALRRWDDLAKEAGKRTPPLDYYLAMLQQLRQEVHAGPRTDIGAFNFG</sequence>
<feature type="domain" description="HD" evidence="1">
    <location>
        <begin position="31"/>
        <end position="104"/>
    </location>
</feature>
<keyword evidence="3" id="KW-1185">Reference proteome</keyword>